<dbReference type="OrthoDB" id="9784492at2"/>
<protein>
    <recommendedName>
        <fullName evidence="4">MoaB/Mog domain-containing protein</fullName>
    </recommendedName>
</protein>
<name>A0A540VHZ5_9CHLR</name>
<keyword evidence="6" id="KW-1185">Reference proteome</keyword>
<evidence type="ECO:0000256" key="1">
    <source>
        <dbReference type="ARBA" id="ARBA00005046"/>
    </source>
</evidence>
<dbReference type="InterPro" id="IPR051920">
    <property type="entry name" value="MPT_Adenylyltrnsfr/MoaC-Rel"/>
</dbReference>
<dbReference type="InterPro" id="IPR001453">
    <property type="entry name" value="MoaB/Mog_dom"/>
</dbReference>
<evidence type="ECO:0000313" key="5">
    <source>
        <dbReference type="EMBL" id="TQE96311.1"/>
    </source>
</evidence>
<gene>
    <name evidence="5" type="ORF">FKZ61_07395</name>
</gene>
<dbReference type="EMBL" id="VIGC01000008">
    <property type="protein sequence ID" value="TQE96311.1"/>
    <property type="molecule type" value="Genomic_DNA"/>
</dbReference>
<dbReference type="SUPFAM" id="SSF53218">
    <property type="entry name" value="Molybdenum cofactor biosynthesis proteins"/>
    <property type="match status" value="1"/>
</dbReference>
<keyword evidence="2" id="KW-0501">Molybdenum cofactor biosynthesis</keyword>
<evidence type="ECO:0000259" key="4">
    <source>
        <dbReference type="Pfam" id="PF00994"/>
    </source>
</evidence>
<feature type="region of interest" description="Disordered" evidence="3">
    <location>
        <begin position="215"/>
        <end position="264"/>
    </location>
</feature>
<dbReference type="Pfam" id="PF00994">
    <property type="entry name" value="MoCF_biosynth"/>
    <property type="match status" value="1"/>
</dbReference>
<dbReference type="Gene3D" id="3.40.980.10">
    <property type="entry name" value="MoaB/Mog-like domain"/>
    <property type="match status" value="1"/>
</dbReference>
<dbReference type="GO" id="GO:0006777">
    <property type="term" value="P:Mo-molybdopterin cofactor biosynthetic process"/>
    <property type="evidence" value="ECO:0007669"/>
    <property type="project" value="UniProtKB-KW"/>
</dbReference>
<feature type="domain" description="MoaB/Mog" evidence="4">
    <location>
        <begin position="69"/>
        <end position="201"/>
    </location>
</feature>
<dbReference type="InterPro" id="IPR036425">
    <property type="entry name" value="MoaB/Mog-like_dom_sf"/>
</dbReference>
<dbReference type="PANTHER" id="PTHR43764">
    <property type="entry name" value="MOLYBDENUM COFACTOR BIOSYNTHESIS"/>
    <property type="match status" value="1"/>
</dbReference>
<dbReference type="PANTHER" id="PTHR43764:SF1">
    <property type="entry name" value="MOLYBDOPTERIN MOLYBDOTRANSFERASE"/>
    <property type="match status" value="1"/>
</dbReference>
<comment type="caution">
    <text evidence="5">The sequence shown here is derived from an EMBL/GenBank/DDBJ whole genome shotgun (WGS) entry which is preliminary data.</text>
</comment>
<reference evidence="5 6" key="1">
    <citation type="submission" date="2019-06" db="EMBL/GenBank/DDBJ databases">
        <title>Genome sequence of Litorilinea aerophila BAA-2444.</title>
        <authorList>
            <person name="Maclea K.S."/>
            <person name="Maurais E.G."/>
            <person name="Iannazzi L.C."/>
        </authorList>
    </citation>
    <scope>NUCLEOTIDE SEQUENCE [LARGE SCALE GENOMIC DNA]</scope>
    <source>
        <strain evidence="5 6">ATCC BAA-2444</strain>
    </source>
</reference>
<proteinExistence type="predicted"/>
<dbReference type="AlphaFoldDB" id="A0A540VHZ5"/>
<dbReference type="Proteomes" id="UP000317371">
    <property type="component" value="Unassembled WGS sequence"/>
</dbReference>
<comment type="pathway">
    <text evidence="1">Cofactor biosynthesis; molybdopterin biosynthesis.</text>
</comment>
<sequence>MRGLWGPLLGCITYPVKIPGVDAGLYWKPASKGWLPPGSRPLEVFHWPKDPKEEVMRAIRAGILFVPEIDDQASQAVRALLHQAVPHLFIVAETSAANQRYWLEDLLQRWCDEEEMDLILTIGGTLPAPGPSSREVVPDATAAVLERDLPGLAEAMRAHAAPDVPLAWLHRGRVGIRGRTLILNLPGGAGAAARCLEGVAKLLAPTLDYLWDESPAPRLPSSSADVPTSARRKGRADRQSSGLDPAEFAAFLKRSGRKDDDPAG</sequence>
<organism evidence="5 6">
    <name type="scientific">Litorilinea aerophila</name>
    <dbReference type="NCBI Taxonomy" id="1204385"/>
    <lineage>
        <taxon>Bacteria</taxon>
        <taxon>Bacillati</taxon>
        <taxon>Chloroflexota</taxon>
        <taxon>Caldilineae</taxon>
        <taxon>Caldilineales</taxon>
        <taxon>Caldilineaceae</taxon>
        <taxon>Litorilinea</taxon>
    </lineage>
</organism>
<dbReference type="InParanoid" id="A0A540VHZ5"/>
<evidence type="ECO:0000313" key="6">
    <source>
        <dbReference type="Proteomes" id="UP000317371"/>
    </source>
</evidence>
<evidence type="ECO:0000256" key="3">
    <source>
        <dbReference type="SAM" id="MobiDB-lite"/>
    </source>
</evidence>
<accession>A0A540VHZ5</accession>
<evidence type="ECO:0000256" key="2">
    <source>
        <dbReference type="ARBA" id="ARBA00023150"/>
    </source>
</evidence>